<dbReference type="Proteomes" id="UP000481421">
    <property type="component" value="Unassembled WGS sequence"/>
</dbReference>
<accession>A0A6B3RKR5</accession>
<comment type="caution">
    <text evidence="2">The sequence shown here is derived from an EMBL/GenBank/DDBJ whole genome shotgun (WGS) entry which is preliminary data.</text>
</comment>
<reference evidence="2 3" key="1">
    <citation type="submission" date="2020-02" db="EMBL/GenBank/DDBJ databases">
        <title>Rhodobacter algicola sp. nov., isolated from microalga culture.</title>
        <authorList>
            <person name="Park C.-Y."/>
        </authorList>
    </citation>
    <scope>NUCLEOTIDE SEQUENCE [LARGE SCALE GENOMIC DNA]</scope>
    <source>
        <strain evidence="2 3">ETT8</strain>
    </source>
</reference>
<proteinExistence type="predicted"/>
<keyword evidence="3" id="KW-1185">Reference proteome</keyword>
<feature type="region of interest" description="Disordered" evidence="1">
    <location>
        <begin position="1"/>
        <end position="22"/>
    </location>
</feature>
<organism evidence="2 3">
    <name type="scientific">Pseudotabrizicola algicola</name>
    <dbReference type="NCBI Taxonomy" id="2709381"/>
    <lineage>
        <taxon>Bacteria</taxon>
        <taxon>Pseudomonadati</taxon>
        <taxon>Pseudomonadota</taxon>
        <taxon>Alphaproteobacteria</taxon>
        <taxon>Rhodobacterales</taxon>
        <taxon>Paracoccaceae</taxon>
        <taxon>Pseudotabrizicola</taxon>
    </lineage>
</organism>
<gene>
    <name evidence="2" type="ORF">G3572_04625</name>
</gene>
<name>A0A6B3RKR5_9RHOB</name>
<evidence type="ECO:0000313" key="3">
    <source>
        <dbReference type="Proteomes" id="UP000481421"/>
    </source>
</evidence>
<dbReference type="RefSeq" id="WP_164609464.1">
    <property type="nucleotide sequence ID" value="NZ_JAAIKE010000001.1"/>
</dbReference>
<evidence type="ECO:0000313" key="2">
    <source>
        <dbReference type="EMBL" id="NEX45478.1"/>
    </source>
</evidence>
<dbReference type="EMBL" id="JAAIKE010000001">
    <property type="protein sequence ID" value="NEX45478.1"/>
    <property type="molecule type" value="Genomic_DNA"/>
</dbReference>
<sequence length="93" mass="9969">MKVPIDEGGGDQRRRAMVSGWWSPPASGWIPGSRASTPESTSEGAVIAWLFQVAWWLPAGVASQKSGPVTGDVPRFARQHTNIARKEPETAVG</sequence>
<dbReference type="AlphaFoldDB" id="A0A6B3RKR5"/>
<protein>
    <submittedName>
        <fullName evidence="2">Uncharacterized protein</fullName>
    </submittedName>
</protein>
<evidence type="ECO:0000256" key="1">
    <source>
        <dbReference type="SAM" id="MobiDB-lite"/>
    </source>
</evidence>